<dbReference type="RefSeq" id="WP_104517878.1">
    <property type="nucleotide sequence ID" value="NZ_NHRY01000062.1"/>
</dbReference>
<evidence type="ECO:0000256" key="5">
    <source>
        <dbReference type="ARBA" id="ARBA00017871"/>
    </source>
</evidence>
<feature type="binding site" evidence="9">
    <location>
        <begin position="33"/>
        <end position="34"/>
    </location>
    <ligand>
        <name>FAD</name>
        <dbReference type="ChEBI" id="CHEBI:57692"/>
    </ligand>
</feature>
<comment type="catalytic activity">
    <reaction evidence="8">
        <text>L-tryptophan + O2 = indole-3-acetamide + CO2 + H2O</text>
        <dbReference type="Rhea" id="RHEA:16165"/>
        <dbReference type="ChEBI" id="CHEBI:15377"/>
        <dbReference type="ChEBI" id="CHEBI:15379"/>
        <dbReference type="ChEBI" id="CHEBI:16031"/>
        <dbReference type="ChEBI" id="CHEBI:16526"/>
        <dbReference type="ChEBI" id="CHEBI:57912"/>
        <dbReference type="EC" id="1.13.12.3"/>
    </reaction>
</comment>
<dbReference type="Pfam" id="PF01593">
    <property type="entry name" value="Amino_oxidase"/>
    <property type="match status" value="1"/>
</dbReference>
<evidence type="ECO:0000256" key="4">
    <source>
        <dbReference type="ARBA" id="ARBA00012535"/>
    </source>
</evidence>
<evidence type="ECO:0000313" key="11">
    <source>
        <dbReference type="EMBL" id="PPQ36088.1"/>
    </source>
</evidence>
<dbReference type="PRINTS" id="PR00757">
    <property type="entry name" value="AMINEOXDASEF"/>
</dbReference>
<organism evidence="11 12">
    <name type="scientific">Rhodopila globiformis</name>
    <name type="common">Rhodopseudomonas globiformis</name>
    <dbReference type="NCBI Taxonomy" id="1071"/>
    <lineage>
        <taxon>Bacteria</taxon>
        <taxon>Pseudomonadati</taxon>
        <taxon>Pseudomonadota</taxon>
        <taxon>Alphaproteobacteria</taxon>
        <taxon>Acetobacterales</taxon>
        <taxon>Acetobacteraceae</taxon>
        <taxon>Rhodopila</taxon>
    </lineage>
</organism>
<dbReference type="Gene3D" id="3.50.50.60">
    <property type="entry name" value="FAD/NAD(P)-binding domain"/>
    <property type="match status" value="1"/>
</dbReference>
<dbReference type="InterPro" id="IPR001613">
    <property type="entry name" value="Flavin_amine_oxidase"/>
</dbReference>
<evidence type="ECO:0000256" key="6">
    <source>
        <dbReference type="ARBA" id="ARBA00023002"/>
    </source>
</evidence>
<name>A0A2S6NLE1_RHOGL</name>
<keyword evidence="12" id="KW-1185">Reference proteome</keyword>
<evidence type="ECO:0000256" key="9">
    <source>
        <dbReference type="PIRSR" id="PIRSR601613-1"/>
    </source>
</evidence>
<dbReference type="AlphaFoldDB" id="A0A2S6NLE1"/>
<gene>
    <name evidence="11" type="ORF">CCS01_05670</name>
</gene>
<dbReference type="GO" id="GO:0009851">
    <property type="term" value="P:auxin biosynthetic process"/>
    <property type="evidence" value="ECO:0007669"/>
    <property type="project" value="UniProtKB-KW"/>
</dbReference>
<dbReference type="PANTHER" id="PTHR10742:SF410">
    <property type="entry name" value="LYSINE-SPECIFIC HISTONE DEMETHYLASE 2"/>
    <property type="match status" value="1"/>
</dbReference>
<comment type="pathway">
    <text evidence="2">Plant hormone metabolism; auxin biosynthesis.</text>
</comment>
<protein>
    <recommendedName>
        <fullName evidence="5">Tryptophan 2-monooxygenase</fullName>
        <ecNumber evidence="4">1.13.12.3</ecNumber>
    </recommendedName>
</protein>
<comment type="similarity">
    <text evidence="3">Belongs to the tryptophan 2-monooxygenase family.</text>
</comment>
<dbReference type="InterPro" id="IPR002937">
    <property type="entry name" value="Amino_oxidase"/>
</dbReference>
<evidence type="ECO:0000256" key="8">
    <source>
        <dbReference type="ARBA" id="ARBA00047321"/>
    </source>
</evidence>
<evidence type="ECO:0000256" key="1">
    <source>
        <dbReference type="ARBA" id="ARBA00001974"/>
    </source>
</evidence>
<dbReference type="EMBL" id="NHRY01000062">
    <property type="protein sequence ID" value="PPQ36088.1"/>
    <property type="molecule type" value="Genomic_DNA"/>
</dbReference>
<evidence type="ECO:0000256" key="7">
    <source>
        <dbReference type="ARBA" id="ARBA00023070"/>
    </source>
</evidence>
<evidence type="ECO:0000313" key="12">
    <source>
        <dbReference type="Proteomes" id="UP000239724"/>
    </source>
</evidence>
<dbReference type="SUPFAM" id="SSF54373">
    <property type="entry name" value="FAD-linked reductases, C-terminal domain"/>
    <property type="match status" value="1"/>
</dbReference>
<comment type="cofactor">
    <cofactor evidence="1">
        <name>FAD</name>
        <dbReference type="ChEBI" id="CHEBI:57692"/>
    </cofactor>
</comment>
<keyword evidence="7" id="KW-0073">Auxin biosynthesis</keyword>
<dbReference type="InterPro" id="IPR036188">
    <property type="entry name" value="FAD/NAD-bd_sf"/>
</dbReference>
<dbReference type="SUPFAM" id="SSF51905">
    <property type="entry name" value="FAD/NAD(P)-binding domain"/>
    <property type="match status" value="1"/>
</dbReference>
<evidence type="ECO:0000259" key="10">
    <source>
        <dbReference type="Pfam" id="PF01593"/>
    </source>
</evidence>
<dbReference type="Proteomes" id="UP000239724">
    <property type="component" value="Unassembled WGS sequence"/>
</dbReference>
<dbReference type="EC" id="1.13.12.3" evidence="4"/>
<accession>A0A2S6NLE1</accession>
<dbReference type="InterPro" id="IPR050281">
    <property type="entry name" value="Flavin_monoamine_oxidase"/>
</dbReference>
<sequence length="438" mass="45326">MTDTDVLIIGAGLAGLGAAAAVRQAGRRAVVLEASGRAGGRAWTTYPAALGGAWFDMGAVWLHDAEHNPLVPIASAAGDRLLRSDELRQERIFVGNRLATADELAAYDAAWPRFEAMANRLLADGGDVPGDVPLAEIARHLPDDPWARTIEAWEGPVICAADANRFSARDWRNNALGGGNLVPEGGIGAFVQRRLTARLDIRLDTPATRIRWGGSGGAVTVETARGALSATACIVTVSTGVLASGALAFDPALPARVADAVAALPMGLAMKVALRATGADRLGLPLHCSVERMVSEPGMALMPFQCWPFQRDYVQGWIGGPVAWELARAGDAAAVDYALGYLRSLFGGRVDRLFGGGASLVTHWEADPWVRGAYCYAVPGAAGAREALAEPVADGHLTFAGEACHVPYAGTLAGAWLSGQAAARAAVAAAGGAAPGVD</sequence>
<proteinExistence type="inferred from homology"/>
<dbReference type="Gene3D" id="3.90.660.10">
    <property type="match status" value="1"/>
</dbReference>
<evidence type="ECO:0000256" key="3">
    <source>
        <dbReference type="ARBA" id="ARBA00005833"/>
    </source>
</evidence>
<evidence type="ECO:0000256" key="2">
    <source>
        <dbReference type="ARBA" id="ARBA00004814"/>
    </source>
</evidence>
<dbReference type="PANTHER" id="PTHR10742">
    <property type="entry name" value="FLAVIN MONOAMINE OXIDASE"/>
    <property type="match status" value="1"/>
</dbReference>
<dbReference type="OrthoDB" id="9790035at2"/>
<comment type="caution">
    <text evidence="11">The sequence shown here is derived from an EMBL/GenBank/DDBJ whole genome shotgun (WGS) entry which is preliminary data.</text>
</comment>
<reference evidence="11 12" key="1">
    <citation type="journal article" date="2018" name="Arch. Microbiol.">
        <title>New insights into the metabolic potential of the phototrophic purple bacterium Rhodopila globiformis DSM 161(T) from its draft genome sequence and evidence for a vanadium-dependent nitrogenase.</title>
        <authorList>
            <person name="Imhoff J.F."/>
            <person name="Rahn T."/>
            <person name="Kunzel S."/>
            <person name="Neulinger S.C."/>
        </authorList>
    </citation>
    <scope>NUCLEOTIDE SEQUENCE [LARGE SCALE GENOMIC DNA]</scope>
    <source>
        <strain evidence="11 12">DSM 161</strain>
    </source>
</reference>
<dbReference type="GO" id="GO:0050361">
    <property type="term" value="F:tryptophan 2-monooxygenase activity"/>
    <property type="evidence" value="ECO:0007669"/>
    <property type="project" value="UniProtKB-EC"/>
</dbReference>
<keyword evidence="6" id="KW-0560">Oxidoreductase</keyword>
<feature type="domain" description="Amine oxidase" evidence="10">
    <location>
        <begin position="13"/>
        <end position="425"/>
    </location>
</feature>